<dbReference type="RefSeq" id="WP_006012246.1">
    <property type="nucleotide sequence ID" value="NZ_AUAV01000011.1"/>
</dbReference>
<evidence type="ECO:0000313" key="3">
    <source>
        <dbReference type="Proteomes" id="UP000006251"/>
    </source>
</evidence>
<organism evidence="2 3">
    <name type="scientific">Brumicola pallidula DSM 14239 = ACAM 615</name>
    <dbReference type="NCBI Taxonomy" id="1121922"/>
    <lineage>
        <taxon>Bacteria</taxon>
        <taxon>Pseudomonadati</taxon>
        <taxon>Pseudomonadota</taxon>
        <taxon>Gammaproteobacteria</taxon>
        <taxon>Alteromonadales</taxon>
        <taxon>Alteromonadaceae</taxon>
        <taxon>Brumicola</taxon>
    </lineage>
</organism>
<dbReference type="OrthoDB" id="9783299at2"/>
<dbReference type="Pfam" id="PF14344">
    <property type="entry name" value="DUF4397"/>
    <property type="match status" value="2"/>
</dbReference>
<keyword evidence="3" id="KW-1185">Reference proteome</keyword>
<gene>
    <name evidence="2" type="ORF">GPAL_2541</name>
</gene>
<comment type="caution">
    <text evidence="2">The sequence shown here is derived from an EMBL/GenBank/DDBJ whole genome shotgun (WGS) entry which is preliminary data.</text>
</comment>
<dbReference type="AlphaFoldDB" id="K6ZKI0"/>
<dbReference type="InterPro" id="IPR025510">
    <property type="entry name" value="DUF4397"/>
</dbReference>
<dbReference type="Proteomes" id="UP000006251">
    <property type="component" value="Unassembled WGS sequence"/>
</dbReference>
<protein>
    <recommendedName>
        <fullName evidence="1">DUF4397 domain-containing protein</fullName>
    </recommendedName>
</protein>
<accession>K6ZKI0</accession>
<name>K6ZKI0_9ALTE</name>
<dbReference type="EMBL" id="BAEQ01000045">
    <property type="protein sequence ID" value="GAC29398.1"/>
    <property type="molecule type" value="Genomic_DNA"/>
</dbReference>
<reference evidence="3" key="1">
    <citation type="journal article" date="2014" name="Environ. Microbiol.">
        <title>Comparative genomics of the marine bacterial genus Glaciecola reveals the high degree of genomic diversity and genomic characteristic for cold adaptation.</title>
        <authorList>
            <person name="Qin Q.L."/>
            <person name="Xie B.B."/>
            <person name="Yu Y."/>
            <person name="Shu Y.L."/>
            <person name="Rong J.C."/>
            <person name="Zhang Y.J."/>
            <person name="Zhao D.L."/>
            <person name="Chen X.L."/>
            <person name="Zhang X.Y."/>
            <person name="Chen B."/>
            <person name="Zhou B.C."/>
            <person name="Zhang Y.Z."/>
        </authorList>
    </citation>
    <scope>NUCLEOTIDE SEQUENCE [LARGE SCALE GENOMIC DNA]</scope>
    <source>
        <strain evidence="3">ACAM 615</strain>
    </source>
</reference>
<evidence type="ECO:0000313" key="2">
    <source>
        <dbReference type="EMBL" id="GAC29398.1"/>
    </source>
</evidence>
<dbReference type="STRING" id="1121922.GCA_000428905_02247"/>
<feature type="domain" description="DUF4397" evidence="1">
    <location>
        <begin position="42"/>
        <end position="162"/>
    </location>
</feature>
<proteinExistence type="predicted"/>
<evidence type="ECO:0000259" key="1">
    <source>
        <dbReference type="Pfam" id="PF14344"/>
    </source>
</evidence>
<feature type="domain" description="DUF4397" evidence="1">
    <location>
        <begin position="257"/>
        <end position="373"/>
    </location>
</feature>
<sequence length="465" mass="47852">MKITSQNKLLLPVFCSAFLLSGCWLDSDDDKAVEPVELATSANVRVVHASPDAPTVDIIIGGTPISQKLDLDYQDATAWYAIAPNTYEISVEANLPGDDANVLTFSPALVGSQTYTILAIGSVGQGTLEALVVENTLTPVTAGNVRAQIVHAAPNAPEVDVYVTAPDTLLSAEQPLATLAYKGFTGQVEVPAGDYQIRITPAGSTTVVFDSGTLALAAGSDLLISATQNVVTGSSPVSLVVATGAGSATILDKDTPAEIRAVHAVADAPAVDIIANNALTLFDGAPFKGATSYIEVAAGDYLIDVAADADNSIVVIDDAAITLTAGMRYTAIANNTLALIDLDLIIDTPRKIATAAQVRIFHASQATPNVDIYVTADGEITDVSPAFSDVPYATGALAETGYVQLPAGDYVVTVTPTGTKTEAIETGVLSLAAGEIYTAFAVDGDMEGAAPQLILLDGFVVPQAN</sequence>
<dbReference type="PROSITE" id="PS51257">
    <property type="entry name" value="PROKAR_LIPOPROTEIN"/>
    <property type="match status" value="1"/>
</dbReference>